<accession>A0A9N9GYK1</accession>
<proteinExistence type="predicted"/>
<dbReference type="AlphaFoldDB" id="A0A9N9GYK1"/>
<comment type="caution">
    <text evidence="2">The sequence shown here is derived from an EMBL/GenBank/DDBJ whole genome shotgun (WGS) entry which is preliminary data.</text>
</comment>
<feature type="region of interest" description="Disordered" evidence="1">
    <location>
        <begin position="31"/>
        <end position="52"/>
    </location>
</feature>
<dbReference type="Proteomes" id="UP000789405">
    <property type="component" value="Unassembled WGS sequence"/>
</dbReference>
<evidence type="ECO:0000256" key="1">
    <source>
        <dbReference type="SAM" id="MobiDB-lite"/>
    </source>
</evidence>
<reference evidence="2" key="1">
    <citation type="submission" date="2021-06" db="EMBL/GenBank/DDBJ databases">
        <authorList>
            <person name="Kallberg Y."/>
            <person name="Tangrot J."/>
            <person name="Rosling A."/>
        </authorList>
    </citation>
    <scope>NUCLEOTIDE SEQUENCE</scope>
    <source>
        <strain evidence="2">MA453B</strain>
    </source>
</reference>
<protein>
    <submittedName>
        <fullName evidence="2">27786_t:CDS:1</fullName>
    </submittedName>
</protein>
<dbReference type="EMBL" id="CAJVPY010005494">
    <property type="protein sequence ID" value="CAG8644254.1"/>
    <property type="molecule type" value="Genomic_DNA"/>
</dbReference>
<name>A0A9N9GYK1_9GLOM</name>
<organism evidence="2 3">
    <name type="scientific">Dentiscutata erythropus</name>
    <dbReference type="NCBI Taxonomy" id="1348616"/>
    <lineage>
        <taxon>Eukaryota</taxon>
        <taxon>Fungi</taxon>
        <taxon>Fungi incertae sedis</taxon>
        <taxon>Mucoromycota</taxon>
        <taxon>Glomeromycotina</taxon>
        <taxon>Glomeromycetes</taxon>
        <taxon>Diversisporales</taxon>
        <taxon>Gigasporaceae</taxon>
        <taxon>Dentiscutata</taxon>
    </lineage>
</organism>
<keyword evidence="3" id="KW-1185">Reference proteome</keyword>
<gene>
    <name evidence="2" type="ORF">DERYTH_LOCUS9827</name>
</gene>
<evidence type="ECO:0000313" key="2">
    <source>
        <dbReference type="EMBL" id="CAG8644254.1"/>
    </source>
</evidence>
<evidence type="ECO:0000313" key="3">
    <source>
        <dbReference type="Proteomes" id="UP000789405"/>
    </source>
</evidence>
<sequence>MRANYGESPSSSGRRISLICAKEATVVGFNRSEASYGEPPSSVADASELSWA</sequence>